<feature type="transmembrane region" description="Helical" evidence="1">
    <location>
        <begin position="7"/>
        <end position="26"/>
    </location>
</feature>
<reference evidence="2 3" key="1">
    <citation type="submission" date="2016-11" db="EMBL/GenBank/DDBJ databases">
        <title>Genome sequence and comparative genomic analysis of clinical strain Elizabethkingia meningoseptica 61421 PRCM.</title>
        <authorList>
            <person name="Wang M."/>
            <person name="Hu S."/>
            <person name="Cao L."/>
            <person name="Jiang T."/>
            <person name="Zhou Y."/>
            <person name="Ming D."/>
        </authorList>
    </citation>
    <scope>NUCLEOTIDE SEQUENCE [LARGE SCALE GENOMIC DNA]</scope>
    <source>
        <strain evidence="2 3">61421 PRCM</strain>
    </source>
</reference>
<keyword evidence="1" id="KW-0812">Transmembrane</keyword>
<keyword evidence="1" id="KW-0472">Membrane</keyword>
<proteinExistence type="predicted"/>
<gene>
    <name evidence="2" type="ORF">BMF97_12160</name>
</gene>
<evidence type="ECO:0000256" key="1">
    <source>
        <dbReference type="SAM" id="Phobius"/>
    </source>
</evidence>
<dbReference type="Proteomes" id="UP000188947">
    <property type="component" value="Unassembled WGS sequence"/>
</dbReference>
<dbReference type="EMBL" id="MPOG01000014">
    <property type="protein sequence ID" value="OOH94481.1"/>
    <property type="molecule type" value="Genomic_DNA"/>
</dbReference>
<comment type="caution">
    <text evidence="2">The sequence shown here is derived from an EMBL/GenBank/DDBJ whole genome shotgun (WGS) entry which is preliminary data.</text>
</comment>
<accession>A0A1T3FHR6</accession>
<dbReference type="OrthoDB" id="7548156at2"/>
<protein>
    <recommendedName>
        <fullName evidence="4">Aspartyl protease</fullName>
    </recommendedName>
</protein>
<dbReference type="STRING" id="238.BBD35_11480"/>
<organism evidence="2 3">
    <name type="scientific">Elizabethkingia meningoseptica</name>
    <name type="common">Chryseobacterium meningosepticum</name>
    <dbReference type="NCBI Taxonomy" id="238"/>
    <lineage>
        <taxon>Bacteria</taxon>
        <taxon>Pseudomonadati</taxon>
        <taxon>Bacteroidota</taxon>
        <taxon>Flavobacteriia</taxon>
        <taxon>Flavobacteriales</taxon>
        <taxon>Weeksellaceae</taxon>
        <taxon>Elizabethkingia</taxon>
    </lineage>
</organism>
<keyword evidence="3" id="KW-1185">Reference proteome</keyword>
<keyword evidence="1" id="KW-1133">Transmembrane helix</keyword>
<name>A0A1T3FHR6_ELIME</name>
<dbReference type="RefSeq" id="WP_070904540.1">
    <property type="nucleotide sequence ID" value="NZ_CP016378.1"/>
</dbReference>
<evidence type="ECO:0008006" key="4">
    <source>
        <dbReference type="Google" id="ProtNLM"/>
    </source>
</evidence>
<dbReference type="AlphaFoldDB" id="A0A1T3FHR6"/>
<sequence length="304" mass="34562">MKIFKKIILSLLAVIVVVLLSGYLYFDQKFKPEANYLKVEYESGNVPIKWLGADKNVLLIPVRFPDDSAKYYLQFDTGSTYTVFYSKSVQHLKGITLQNTTATSAFYIGNTKITSDKIKTTDRGKVFGKDDSVKIIGTLGADILENRKTLINLKGNYVAFNMAQKPTDFQGELMDFKFKKRKIIMYGALKGKREKFLYDTGTSAYELLTNKENWESLKLPHSEVTVEKAQSHQNVLTTYTANSHLRIRLGNKEIPLTRVTYVEGFSQMQYMLMKFSGMTGMLGNKIFLNNSIYIDCTKGKIGVE</sequence>
<dbReference type="eggNOG" id="ENOG502ZYYV">
    <property type="taxonomic scope" value="Bacteria"/>
</dbReference>
<evidence type="ECO:0000313" key="3">
    <source>
        <dbReference type="Proteomes" id="UP000188947"/>
    </source>
</evidence>
<evidence type="ECO:0000313" key="2">
    <source>
        <dbReference type="EMBL" id="OOH94481.1"/>
    </source>
</evidence>